<sequence>MYYDFGVVVPPLTLSACMMLTVSGITLQEKEKFILNDISFTQQKGQKIALAGETGAGKSTLLQTIAGLVQPDAGEVWFAGRKAKGPAEQLMPGNPGISYLSQQFELPKFLRVEQVLQYANQLSVAEAQTLFEVCRIDHLGERRTDQLSGGERQRIALAKLLLSSPKLLLLDEPFSNLDMVHKNILKSVIQDIGEQLQITCILISHDPLDTLSWADEIVVMCGGQIVQKGTPAQIYNQPVNEYVAGLFGTYNLITSAAQIKAFSAAAGAKVKRKMLLIRPENFSLDSATKNSIAGEVKNVRFFGSYSEVEVQLAGGSVTVRTRVGSAAPGDTVTVSLAAGGVWYV</sequence>
<dbReference type="Gene3D" id="2.40.50.140">
    <property type="entry name" value="Nucleic acid-binding proteins"/>
    <property type="match status" value="1"/>
</dbReference>
<dbReference type="InterPro" id="IPR013611">
    <property type="entry name" value="Transp-assoc_OB_typ2"/>
</dbReference>
<dbReference type="Pfam" id="PF08402">
    <property type="entry name" value="TOBE_2"/>
    <property type="match status" value="1"/>
</dbReference>
<evidence type="ECO:0000256" key="1">
    <source>
        <dbReference type="ARBA" id="ARBA00022448"/>
    </source>
</evidence>
<evidence type="ECO:0000313" key="5">
    <source>
        <dbReference type="EMBL" id="SMB98400.1"/>
    </source>
</evidence>
<proteinExistence type="predicted"/>
<dbReference type="InterPro" id="IPR003439">
    <property type="entry name" value="ABC_transporter-like_ATP-bd"/>
</dbReference>
<gene>
    <name evidence="5" type="ORF">SAMN00120144_1088</name>
</gene>
<dbReference type="Gene3D" id="3.40.50.300">
    <property type="entry name" value="P-loop containing nucleotide triphosphate hydrolases"/>
    <property type="match status" value="1"/>
</dbReference>
<evidence type="ECO:0000256" key="2">
    <source>
        <dbReference type="ARBA" id="ARBA00022741"/>
    </source>
</evidence>
<dbReference type="SUPFAM" id="SSF50331">
    <property type="entry name" value="MOP-like"/>
    <property type="match status" value="1"/>
</dbReference>
<name>A0A1W1VYR2_9BACT</name>
<evidence type="ECO:0000313" key="6">
    <source>
        <dbReference type="Proteomes" id="UP000192266"/>
    </source>
</evidence>
<feature type="domain" description="ABC transporter" evidence="4">
    <location>
        <begin position="20"/>
        <end position="247"/>
    </location>
</feature>
<organism evidence="5 6">
    <name type="scientific">Hymenobacter roseosalivarius DSM 11622</name>
    <dbReference type="NCBI Taxonomy" id="645990"/>
    <lineage>
        <taxon>Bacteria</taxon>
        <taxon>Pseudomonadati</taxon>
        <taxon>Bacteroidota</taxon>
        <taxon>Cytophagia</taxon>
        <taxon>Cytophagales</taxon>
        <taxon>Hymenobacteraceae</taxon>
        <taxon>Hymenobacter</taxon>
    </lineage>
</organism>
<dbReference type="InterPro" id="IPR027417">
    <property type="entry name" value="P-loop_NTPase"/>
</dbReference>
<dbReference type="EMBL" id="FWWW01000082">
    <property type="protein sequence ID" value="SMB98400.1"/>
    <property type="molecule type" value="Genomic_DNA"/>
</dbReference>
<dbReference type="Pfam" id="PF00005">
    <property type="entry name" value="ABC_tran"/>
    <property type="match status" value="1"/>
</dbReference>
<dbReference type="AlphaFoldDB" id="A0A1W1VYR2"/>
<dbReference type="InterPro" id="IPR012340">
    <property type="entry name" value="NA-bd_OB-fold"/>
</dbReference>
<dbReference type="InterPro" id="IPR003593">
    <property type="entry name" value="AAA+_ATPase"/>
</dbReference>
<dbReference type="STRING" id="645990.SAMN00120144_1088"/>
<dbReference type="PROSITE" id="PS00211">
    <property type="entry name" value="ABC_TRANSPORTER_1"/>
    <property type="match status" value="1"/>
</dbReference>
<dbReference type="InterPro" id="IPR050093">
    <property type="entry name" value="ABC_SmlMolc_Importer"/>
</dbReference>
<accession>A0A1W1VYR2</accession>
<dbReference type="SMART" id="SM00382">
    <property type="entry name" value="AAA"/>
    <property type="match status" value="1"/>
</dbReference>
<dbReference type="Gene3D" id="2.40.50.100">
    <property type="match status" value="1"/>
</dbReference>
<dbReference type="PANTHER" id="PTHR42781">
    <property type="entry name" value="SPERMIDINE/PUTRESCINE IMPORT ATP-BINDING PROTEIN POTA"/>
    <property type="match status" value="1"/>
</dbReference>
<dbReference type="PANTHER" id="PTHR42781:SF4">
    <property type="entry name" value="SPERMIDINE_PUTRESCINE IMPORT ATP-BINDING PROTEIN POTA"/>
    <property type="match status" value="1"/>
</dbReference>
<keyword evidence="3" id="KW-0067">ATP-binding</keyword>
<keyword evidence="1" id="KW-0813">Transport</keyword>
<dbReference type="GO" id="GO:0043190">
    <property type="term" value="C:ATP-binding cassette (ABC) transporter complex"/>
    <property type="evidence" value="ECO:0007669"/>
    <property type="project" value="InterPro"/>
</dbReference>
<dbReference type="GO" id="GO:0005524">
    <property type="term" value="F:ATP binding"/>
    <property type="evidence" value="ECO:0007669"/>
    <property type="project" value="UniProtKB-KW"/>
</dbReference>
<keyword evidence="2" id="KW-0547">Nucleotide-binding</keyword>
<protein>
    <submittedName>
        <fullName evidence="5">ABC transporter related</fullName>
    </submittedName>
</protein>
<dbReference type="GO" id="GO:0022857">
    <property type="term" value="F:transmembrane transporter activity"/>
    <property type="evidence" value="ECO:0007669"/>
    <property type="project" value="InterPro"/>
</dbReference>
<evidence type="ECO:0000259" key="4">
    <source>
        <dbReference type="PROSITE" id="PS50893"/>
    </source>
</evidence>
<dbReference type="InterPro" id="IPR008995">
    <property type="entry name" value="Mo/tungstate-bd_C_term_dom"/>
</dbReference>
<dbReference type="PROSITE" id="PS50893">
    <property type="entry name" value="ABC_TRANSPORTER_2"/>
    <property type="match status" value="1"/>
</dbReference>
<dbReference type="GO" id="GO:0016887">
    <property type="term" value="F:ATP hydrolysis activity"/>
    <property type="evidence" value="ECO:0007669"/>
    <property type="project" value="InterPro"/>
</dbReference>
<reference evidence="5 6" key="1">
    <citation type="submission" date="2017-04" db="EMBL/GenBank/DDBJ databases">
        <authorList>
            <person name="Afonso C.L."/>
            <person name="Miller P.J."/>
            <person name="Scott M.A."/>
            <person name="Spackman E."/>
            <person name="Goraichik I."/>
            <person name="Dimitrov K.M."/>
            <person name="Suarez D.L."/>
            <person name="Swayne D.E."/>
        </authorList>
    </citation>
    <scope>NUCLEOTIDE SEQUENCE [LARGE SCALE GENOMIC DNA]</scope>
    <source>
        <strain evidence="5 6">DSM 11622</strain>
    </source>
</reference>
<keyword evidence="6" id="KW-1185">Reference proteome</keyword>
<dbReference type="SUPFAM" id="SSF52540">
    <property type="entry name" value="P-loop containing nucleoside triphosphate hydrolases"/>
    <property type="match status" value="1"/>
</dbReference>
<dbReference type="Proteomes" id="UP000192266">
    <property type="component" value="Unassembled WGS sequence"/>
</dbReference>
<dbReference type="InterPro" id="IPR017871">
    <property type="entry name" value="ABC_transporter-like_CS"/>
</dbReference>
<evidence type="ECO:0000256" key="3">
    <source>
        <dbReference type="ARBA" id="ARBA00022840"/>
    </source>
</evidence>